<name>A0ABV9FT83_9NOCA</name>
<protein>
    <submittedName>
        <fullName evidence="1">Uncharacterized protein</fullName>
    </submittedName>
</protein>
<evidence type="ECO:0000313" key="1">
    <source>
        <dbReference type="EMBL" id="MFC4604210.1"/>
    </source>
</evidence>
<reference evidence="2" key="1">
    <citation type="journal article" date="2019" name="Int. J. Syst. Evol. Microbiol.">
        <title>The Global Catalogue of Microorganisms (GCM) 10K type strain sequencing project: providing services to taxonomists for standard genome sequencing and annotation.</title>
        <authorList>
            <consortium name="The Broad Institute Genomics Platform"/>
            <consortium name="The Broad Institute Genome Sequencing Center for Infectious Disease"/>
            <person name="Wu L."/>
            <person name="Ma J."/>
        </authorList>
    </citation>
    <scope>NUCLEOTIDE SEQUENCE [LARGE SCALE GENOMIC DNA]</scope>
    <source>
        <strain evidence="2">CCUG 54520</strain>
    </source>
</reference>
<accession>A0ABV9FT83</accession>
<sequence>MTIDPRVVRLGVTESIESILEVATLVSQLRAATETLEGFEGAGARLDQAAAALAAAADSLSGTVAELGSRSDHVEAGVRTYTAFIDPAGETQWLDAPDPLARASTSGRIRVVGDDDGTEAAVLPCDSGTASKLPYSDTLLFDAGWVRIGPWCQDRFCAVEPVQGRMP</sequence>
<dbReference type="RefSeq" id="WP_378416813.1">
    <property type="nucleotide sequence ID" value="NZ_JBHSFO010000004.1"/>
</dbReference>
<keyword evidence="2" id="KW-1185">Reference proteome</keyword>
<organism evidence="1 2">
    <name type="scientific">Rhodococcus kronopolitis</name>
    <dbReference type="NCBI Taxonomy" id="1460226"/>
    <lineage>
        <taxon>Bacteria</taxon>
        <taxon>Bacillati</taxon>
        <taxon>Actinomycetota</taxon>
        <taxon>Actinomycetes</taxon>
        <taxon>Mycobacteriales</taxon>
        <taxon>Nocardiaceae</taxon>
        <taxon>Rhodococcus</taxon>
    </lineage>
</organism>
<proteinExistence type="predicted"/>
<gene>
    <name evidence="1" type="ORF">ACFO6S_10985</name>
</gene>
<dbReference type="EMBL" id="JBHSFO010000004">
    <property type="protein sequence ID" value="MFC4604210.1"/>
    <property type="molecule type" value="Genomic_DNA"/>
</dbReference>
<evidence type="ECO:0000313" key="2">
    <source>
        <dbReference type="Proteomes" id="UP001595914"/>
    </source>
</evidence>
<comment type="caution">
    <text evidence="1">The sequence shown here is derived from an EMBL/GenBank/DDBJ whole genome shotgun (WGS) entry which is preliminary data.</text>
</comment>
<dbReference type="Proteomes" id="UP001595914">
    <property type="component" value="Unassembled WGS sequence"/>
</dbReference>